<dbReference type="InterPro" id="IPR049397">
    <property type="entry name" value="EthR_C"/>
</dbReference>
<organism evidence="4 5">
    <name type="scientific">Patulibacter medicamentivorans</name>
    <dbReference type="NCBI Taxonomy" id="1097667"/>
    <lineage>
        <taxon>Bacteria</taxon>
        <taxon>Bacillati</taxon>
        <taxon>Actinomycetota</taxon>
        <taxon>Thermoleophilia</taxon>
        <taxon>Solirubrobacterales</taxon>
        <taxon>Patulibacteraceae</taxon>
        <taxon>Patulibacter</taxon>
    </lineage>
</organism>
<dbReference type="InterPro" id="IPR001647">
    <property type="entry name" value="HTH_TetR"/>
</dbReference>
<name>H0EAZ0_9ACTN</name>
<protein>
    <submittedName>
        <fullName evidence="4">Transcriptional regulator TetR family</fullName>
    </submittedName>
</protein>
<evidence type="ECO:0000256" key="1">
    <source>
        <dbReference type="ARBA" id="ARBA00023125"/>
    </source>
</evidence>
<dbReference type="SUPFAM" id="SSF48498">
    <property type="entry name" value="Tetracyclin repressor-like, C-terminal domain"/>
    <property type="match status" value="1"/>
</dbReference>
<dbReference type="Gene3D" id="1.10.357.10">
    <property type="entry name" value="Tetracycline Repressor, domain 2"/>
    <property type="match status" value="1"/>
</dbReference>
<dbReference type="AlphaFoldDB" id="H0EAZ0"/>
<dbReference type="Pfam" id="PF21313">
    <property type="entry name" value="EthR_C"/>
    <property type="match status" value="1"/>
</dbReference>
<keyword evidence="1 2" id="KW-0238">DNA-binding</keyword>
<feature type="domain" description="HTH tetR-type" evidence="3">
    <location>
        <begin position="1"/>
        <end position="39"/>
    </location>
</feature>
<comment type="caution">
    <text evidence="4">The sequence shown here is derived from an EMBL/GenBank/DDBJ whole genome shotgun (WGS) entry which is preliminary data.</text>
</comment>
<dbReference type="EMBL" id="AGUD01000300">
    <property type="protein sequence ID" value="EHN09158.1"/>
    <property type="molecule type" value="Genomic_DNA"/>
</dbReference>
<keyword evidence="5" id="KW-1185">Reference proteome</keyword>
<dbReference type="InterPro" id="IPR009057">
    <property type="entry name" value="Homeodomain-like_sf"/>
</dbReference>
<proteinExistence type="predicted"/>
<evidence type="ECO:0000256" key="2">
    <source>
        <dbReference type="PROSITE-ProRule" id="PRU00335"/>
    </source>
</evidence>
<dbReference type="PROSITE" id="PS50977">
    <property type="entry name" value="HTH_TETR_2"/>
    <property type="match status" value="1"/>
</dbReference>
<dbReference type="InterPro" id="IPR036271">
    <property type="entry name" value="Tet_transcr_reg_TetR-rel_C_sf"/>
</dbReference>
<evidence type="ECO:0000259" key="3">
    <source>
        <dbReference type="PROSITE" id="PS50977"/>
    </source>
</evidence>
<sequence>MTIGTITARAGQPRTTFYTYFQDKRDLLIRATDPLADGLFAEVTAWLEDLGNREQLHAALAEVLRAYRASSALLRALIEASTYDEVIARYWHDAVGRFIAAASERLAGAGAAPEEAHATASALVWMVERVYHQVAAEDGRGDEATLRALTDIWASALRIPA</sequence>
<dbReference type="Proteomes" id="UP000005143">
    <property type="component" value="Unassembled WGS sequence"/>
</dbReference>
<accession>H0EAZ0</accession>
<evidence type="ECO:0000313" key="4">
    <source>
        <dbReference type="EMBL" id="EHN09158.1"/>
    </source>
</evidence>
<evidence type="ECO:0000313" key="5">
    <source>
        <dbReference type="Proteomes" id="UP000005143"/>
    </source>
</evidence>
<feature type="DNA-binding region" description="H-T-H motif" evidence="2">
    <location>
        <begin position="2"/>
        <end position="21"/>
    </location>
</feature>
<reference evidence="4 5" key="1">
    <citation type="journal article" date="2013" name="Biodegradation">
        <title>Quantitative proteomic analysis of ibuprofen-degrading Patulibacter sp. strain I11.</title>
        <authorList>
            <person name="Almeida B."/>
            <person name="Kjeldal H."/>
            <person name="Lolas I."/>
            <person name="Knudsen A.D."/>
            <person name="Carvalho G."/>
            <person name="Nielsen K.L."/>
            <person name="Barreto Crespo M.T."/>
            <person name="Stensballe A."/>
            <person name="Nielsen J.L."/>
        </authorList>
    </citation>
    <scope>NUCLEOTIDE SEQUENCE [LARGE SCALE GENOMIC DNA]</scope>
    <source>
        <strain evidence="4 5">I11</strain>
    </source>
</reference>
<dbReference type="GO" id="GO:0003677">
    <property type="term" value="F:DNA binding"/>
    <property type="evidence" value="ECO:0007669"/>
    <property type="project" value="UniProtKB-UniRule"/>
</dbReference>
<gene>
    <name evidence="4" type="ORF">PAI11_40150</name>
</gene>
<dbReference type="SUPFAM" id="SSF46689">
    <property type="entry name" value="Homeodomain-like"/>
    <property type="match status" value="1"/>
</dbReference>